<gene>
    <name evidence="1" type="ORF">S06H3_43229</name>
</gene>
<dbReference type="AlphaFoldDB" id="X1NMD5"/>
<evidence type="ECO:0000313" key="1">
    <source>
        <dbReference type="EMBL" id="GAI44768.1"/>
    </source>
</evidence>
<accession>X1NMD5</accession>
<name>X1NMD5_9ZZZZ</name>
<comment type="caution">
    <text evidence="1">The sequence shown here is derived from an EMBL/GenBank/DDBJ whole genome shotgun (WGS) entry which is preliminary data.</text>
</comment>
<organism evidence="1">
    <name type="scientific">marine sediment metagenome</name>
    <dbReference type="NCBI Taxonomy" id="412755"/>
    <lineage>
        <taxon>unclassified sequences</taxon>
        <taxon>metagenomes</taxon>
        <taxon>ecological metagenomes</taxon>
    </lineage>
</organism>
<proteinExistence type="predicted"/>
<sequence length="68" mass="7360">MTHLDPPVKTLAGMASRLAGGVPSSLDQESTIQFSRALYDLIVANGVSYQTPSGFLQEYMPGQDIKYP</sequence>
<protein>
    <submittedName>
        <fullName evidence="1">Uncharacterized protein</fullName>
    </submittedName>
</protein>
<feature type="non-terminal residue" evidence="1">
    <location>
        <position position="68"/>
    </location>
</feature>
<dbReference type="EMBL" id="BARV01026797">
    <property type="protein sequence ID" value="GAI44768.1"/>
    <property type="molecule type" value="Genomic_DNA"/>
</dbReference>
<reference evidence="1" key="1">
    <citation type="journal article" date="2014" name="Front. Microbiol.">
        <title>High frequency of phylogenetically diverse reductive dehalogenase-homologous genes in deep subseafloor sedimentary metagenomes.</title>
        <authorList>
            <person name="Kawai M."/>
            <person name="Futagami T."/>
            <person name="Toyoda A."/>
            <person name="Takaki Y."/>
            <person name="Nishi S."/>
            <person name="Hori S."/>
            <person name="Arai W."/>
            <person name="Tsubouchi T."/>
            <person name="Morono Y."/>
            <person name="Uchiyama I."/>
            <person name="Ito T."/>
            <person name="Fujiyama A."/>
            <person name="Inagaki F."/>
            <person name="Takami H."/>
        </authorList>
    </citation>
    <scope>NUCLEOTIDE SEQUENCE</scope>
    <source>
        <strain evidence="1">Expedition CK06-06</strain>
    </source>
</reference>